<dbReference type="WBParaSite" id="PEQ_0000755801-mRNA-1">
    <property type="protein sequence ID" value="PEQ_0000755801-mRNA-1"/>
    <property type="gene ID" value="PEQ_0000755801"/>
</dbReference>
<evidence type="ECO:0000256" key="1">
    <source>
        <dbReference type="ARBA" id="ARBA00005232"/>
    </source>
</evidence>
<dbReference type="InterPro" id="IPR039551">
    <property type="entry name" value="Cho/carn_acyl_trans"/>
</dbReference>
<comment type="similarity">
    <text evidence="1">Belongs to the carnitine/choline acetyltransferase family.</text>
</comment>
<keyword evidence="3" id="KW-1185">Reference proteome</keyword>
<protein>
    <submittedName>
        <fullName evidence="4">Choline/carnitine acyltransferase domain-containing protein</fullName>
    </submittedName>
</protein>
<sequence length="113" mass="13246">MAADTDLLVYSFKHYGKDFIKQCGLSPDSYIQLAMQLAYYRIHHKQPPTYETATLRRFEEGRTDTIRLPSLESAMFTYEMVESEQEPSDTELVHMLKYAIEKHKHYTVQVGVH</sequence>
<name>A0A914RRV1_PAREQ</name>
<dbReference type="InterPro" id="IPR000542">
    <property type="entry name" value="Carn_acyl_trans"/>
</dbReference>
<dbReference type="InterPro" id="IPR023213">
    <property type="entry name" value="CAT-like_dom_sf"/>
</dbReference>
<proteinExistence type="inferred from homology"/>
<dbReference type="Gene3D" id="3.30.559.10">
    <property type="entry name" value="Chloramphenicol acetyltransferase-like domain"/>
    <property type="match status" value="1"/>
</dbReference>
<dbReference type="PANTHER" id="PTHR22589:SF103">
    <property type="entry name" value="CARNITINE O-ACETYL-TRANSFERASE, ISOFORM A-RELATED"/>
    <property type="match status" value="1"/>
</dbReference>
<evidence type="ECO:0000259" key="2">
    <source>
        <dbReference type="Pfam" id="PF00755"/>
    </source>
</evidence>
<dbReference type="GO" id="GO:0005777">
    <property type="term" value="C:peroxisome"/>
    <property type="evidence" value="ECO:0007669"/>
    <property type="project" value="TreeGrafter"/>
</dbReference>
<dbReference type="Proteomes" id="UP000887564">
    <property type="component" value="Unplaced"/>
</dbReference>
<dbReference type="GO" id="GO:0019254">
    <property type="term" value="P:carnitine metabolic process, CoA-linked"/>
    <property type="evidence" value="ECO:0007669"/>
    <property type="project" value="TreeGrafter"/>
</dbReference>
<dbReference type="GO" id="GO:0004092">
    <property type="term" value="F:carnitine O-acetyltransferase activity"/>
    <property type="evidence" value="ECO:0007669"/>
    <property type="project" value="TreeGrafter"/>
</dbReference>
<organism evidence="3 4">
    <name type="scientific">Parascaris equorum</name>
    <name type="common">Equine roundworm</name>
    <dbReference type="NCBI Taxonomy" id="6256"/>
    <lineage>
        <taxon>Eukaryota</taxon>
        <taxon>Metazoa</taxon>
        <taxon>Ecdysozoa</taxon>
        <taxon>Nematoda</taxon>
        <taxon>Chromadorea</taxon>
        <taxon>Rhabditida</taxon>
        <taxon>Spirurina</taxon>
        <taxon>Ascaridomorpha</taxon>
        <taxon>Ascaridoidea</taxon>
        <taxon>Ascarididae</taxon>
        <taxon>Parascaris</taxon>
    </lineage>
</organism>
<evidence type="ECO:0000313" key="4">
    <source>
        <dbReference type="WBParaSite" id="PEQ_0000755801-mRNA-1"/>
    </source>
</evidence>
<accession>A0A914RRV1</accession>
<reference evidence="4" key="1">
    <citation type="submission" date="2022-11" db="UniProtKB">
        <authorList>
            <consortium name="WormBaseParasite"/>
        </authorList>
    </citation>
    <scope>IDENTIFICATION</scope>
</reference>
<feature type="domain" description="Choline/carnitine acyltransferase" evidence="2">
    <location>
        <begin position="2"/>
        <end position="109"/>
    </location>
</feature>
<evidence type="ECO:0000313" key="3">
    <source>
        <dbReference type="Proteomes" id="UP000887564"/>
    </source>
</evidence>
<dbReference type="PANTHER" id="PTHR22589">
    <property type="entry name" value="CARNITINE O-ACYLTRANSFERASE"/>
    <property type="match status" value="1"/>
</dbReference>
<dbReference type="AlphaFoldDB" id="A0A914RRV1"/>
<dbReference type="SUPFAM" id="SSF52777">
    <property type="entry name" value="CoA-dependent acyltransferases"/>
    <property type="match status" value="1"/>
</dbReference>
<dbReference type="Pfam" id="PF00755">
    <property type="entry name" value="Carn_acyltransf"/>
    <property type="match status" value="1"/>
</dbReference>